<dbReference type="GO" id="GO:0016779">
    <property type="term" value="F:nucleotidyltransferase activity"/>
    <property type="evidence" value="ECO:0007669"/>
    <property type="project" value="UniProtKB-KW"/>
</dbReference>
<dbReference type="Pfam" id="PF02877">
    <property type="entry name" value="PARP_reg"/>
    <property type="match status" value="1"/>
</dbReference>
<dbReference type="InterPro" id="IPR036616">
    <property type="entry name" value="Poly(ADP-ribose)pol_reg_dom_sf"/>
</dbReference>
<feature type="domain" description="PARP-type" evidence="21">
    <location>
        <begin position="7"/>
        <end position="89"/>
    </location>
</feature>
<dbReference type="InterPro" id="IPR008288">
    <property type="entry name" value="PARP"/>
</dbReference>
<dbReference type="SMR" id="A0A7M7H1M9"/>
<dbReference type="GO" id="GO:1990404">
    <property type="term" value="F:NAD+-protein mono-ADP-ribosyltransferase activity"/>
    <property type="evidence" value="ECO:0007669"/>
    <property type="project" value="TreeGrafter"/>
</dbReference>
<feature type="region of interest" description="Disordered" evidence="20">
    <location>
        <begin position="92"/>
        <end position="113"/>
    </location>
</feature>
<dbReference type="SMART" id="SM01335">
    <property type="entry name" value="PADR1"/>
    <property type="match status" value="1"/>
</dbReference>
<keyword evidence="14 19" id="KW-0238">DNA-binding</keyword>
<keyword evidence="12 19" id="KW-0862">Zinc</keyword>
<keyword evidence="9" id="KW-0677">Repeat</keyword>
<evidence type="ECO:0000256" key="13">
    <source>
        <dbReference type="ARBA" id="ARBA00023027"/>
    </source>
</evidence>
<keyword evidence="6 19" id="KW-0808">Transferase</keyword>
<gene>
    <name evidence="26" type="primary">100121312</name>
</gene>
<evidence type="ECO:0000256" key="14">
    <source>
        <dbReference type="ARBA" id="ARBA00023125"/>
    </source>
</evidence>
<feature type="compositionally biased region" description="Low complexity" evidence="20">
    <location>
        <begin position="96"/>
        <end position="109"/>
    </location>
</feature>
<dbReference type="Pfam" id="PF05406">
    <property type="entry name" value="WGR"/>
    <property type="match status" value="1"/>
</dbReference>
<dbReference type="EC" id="2.4.2.30" evidence="4 19"/>
<dbReference type="Pfam" id="PF00645">
    <property type="entry name" value="zf-PARP"/>
    <property type="match status" value="2"/>
</dbReference>
<dbReference type="PROSITE" id="PS50172">
    <property type="entry name" value="BRCT"/>
    <property type="match status" value="1"/>
</dbReference>
<dbReference type="InterPro" id="IPR004102">
    <property type="entry name" value="Poly(ADP-ribose)pol_reg_dom"/>
</dbReference>
<dbReference type="PROSITE" id="PS51060">
    <property type="entry name" value="PARP_ALPHA_HD"/>
    <property type="match status" value="1"/>
</dbReference>
<dbReference type="Pfam" id="PF21728">
    <property type="entry name" value="PADR1_N"/>
    <property type="match status" value="1"/>
</dbReference>
<dbReference type="SUPFAM" id="SSF47587">
    <property type="entry name" value="Domain of poly(ADP-ribose) polymerase"/>
    <property type="match status" value="1"/>
</dbReference>
<dbReference type="CDD" id="cd08001">
    <property type="entry name" value="WGR_PARP1_like"/>
    <property type="match status" value="1"/>
</dbReference>
<keyword evidence="5 19" id="KW-0328">Glycosyltransferase</keyword>
<keyword evidence="8 19" id="KW-0479">Metal-binding</keyword>
<dbReference type="Pfam" id="PF00644">
    <property type="entry name" value="PARP"/>
    <property type="match status" value="1"/>
</dbReference>
<dbReference type="PANTHER" id="PTHR10459">
    <property type="entry name" value="DNA LIGASE"/>
    <property type="match status" value="1"/>
</dbReference>
<feature type="domain" description="WGR" evidence="25">
    <location>
        <begin position="532"/>
        <end position="629"/>
    </location>
</feature>
<dbReference type="SUPFAM" id="SSF57716">
    <property type="entry name" value="Glucocorticoid receptor-like (DNA-binding domain)"/>
    <property type="match status" value="2"/>
</dbReference>
<dbReference type="PANTHER" id="PTHR10459:SF60">
    <property type="entry name" value="POLY [ADP-RIBOSE] POLYMERASE 2"/>
    <property type="match status" value="1"/>
</dbReference>
<evidence type="ECO:0000259" key="21">
    <source>
        <dbReference type="PROSITE" id="PS50064"/>
    </source>
</evidence>
<accession>A0A7M7H1M9</accession>
<dbReference type="Pfam" id="PF08063">
    <property type="entry name" value="Zn_ribbon_PADR1"/>
    <property type="match status" value="1"/>
</dbReference>
<dbReference type="Gene3D" id="3.40.50.10190">
    <property type="entry name" value="BRCT domain"/>
    <property type="match status" value="1"/>
</dbReference>
<dbReference type="CDD" id="cd01437">
    <property type="entry name" value="parp_like"/>
    <property type="match status" value="1"/>
</dbReference>
<dbReference type="SUPFAM" id="SSF52113">
    <property type="entry name" value="BRCT domain"/>
    <property type="match status" value="1"/>
</dbReference>
<evidence type="ECO:0000259" key="24">
    <source>
        <dbReference type="PROSITE" id="PS51060"/>
    </source>
</evidence>
<dbReference type="SMART" id="SM01336">
    <property type="entry name" value="zf-PARP"/>
    <property type="match status" value="2"/>
</dbReference>
<dbReference type="OrthoDB" id="429950at2759"/>
<dbReference type="GO" id="GO:0003677">
    <property type="term" value="F:DNA binding"/>
    <property type="evidence" value="ECO:0007669"/>
    <property type="project" value="UniProtKB-UniRule"/>
</dbReference>
<dbReference type="SUPFAM" id="SSF142921">
    <property type="entry name" value="WGR domain-like"/>
    <property type="match status" value="1"/>
</dbReference>
<dbReference type="SMART" id="SM00773">
    <property type="entry name" value="WGR"/>
    <property type="match status" value="1"/>
</dbReference>
<feature type="domain" description="PARP catalytic" evidence="23">
    <location>
        <begin position="780"/>
        <end position="1005"/>
    </location>
</feature>
<evidence type="ECO:0000256" key="18">
    <source>
        <dbReference type="ARBA" id="ARBA00071874"/>
    </source>
</evidence>
<evidence type="ECO:0000259" key="23">
    <source>
        <dbReference type="PROSITE" id="PS51059"/>
    </source>
</evidence>
<dbReference type="EnsemblMetazoa" id="XM_008205135">
    <property type="protein sequence ID" value="XP_008203357"/>
    <property type="gene ID" value="LOC100121312"/>
</dbReference>
<dbReference type="InterPro" id="IPR001357">
    <property type="entry name" value="BRCT_dom"/>
</dbReference>
<dbReference type="InterPro" id="IPR049296">
    <property type="entry name" value="PARP1-like_PADR1_N"/>
</dbReference>
<dbReference type="Gene3D" id="1.20.142.10">
    <property type="entry name" value="Poly(ADP-ribose) polymerase, regulatory domain"/>
    <property type="match status" value="1"/>
</dbReference>
<comment type="catalytic activity">
    <reaction evidence="1 19">
        <text>L-aspartyl-[protein] + NAD(+) = 4-O-(ADP-D-ribosyl)-L-aspartyl-[protein] + nicotinamide</text>
        <dbReference type="Rhea" id="RHEA:54424"/>
        <dbReference type="Rhea" id="RHEA-COMP:9867"/>
        <dbReference type="Rhea" id="RHEA-COMP:13832"/>
        <dbReference type="ChEBI" id="CHEBI:17154"/>
        <dbReference type="ChEBI" id="CHEBI:29961"/>
        <dbReference type="ChEBI" id="CHEBI:57540"/>
        <dbReference type="ChEBI" id="CHEBI:138102"/>
    </reaction>
</comment>
<dbReference type="PROSITE" id="PS51977">
    <property type="entry name" value="WGR"/>
    <property type="match status" value="1"/>
</dbReference>
<dbReference type="GO" id="GO:0006302">
    <property type="term" value="P:double-strand break repair"/>
    <property type="evidence" value="ECO:0007669"/>
    <property type="project" value="TreeGrafter"/>
</dbReference>
<evidence type="ECO:0000256" key="19">
    <source>
        <dbReference type="PIRNR" id="PIRNR000489"/>
    </source>
</evidence>
<evidence type="ECO:0000256" key="4">
    <source>
        <dbReference type="ARBA" id="ARBA00012020"/>
    </source>
</evidence>
<dbReference type="GO" id="GO:0070212">
    <property type="term" value="P:protein poly-ADP-ribosylation"/>
    <property type="evidence" value="ECO:0007669"/>
    <property type="project" value="TreeGrafter"/>
</dbReference>
<dbReference type="GO" id="GO:0008270">
    <property type="term" value="F:zinc ion binding"/>
    <property type="evidence" value="ECO:0007669"/>
    <property type="project" value="UniProtKB-KW"/>
</dbReference>
<keyword evidence="10" id="KW-0013">ADP-ribosylation</keyword>
<comment type="similarity">
    <text evidence="16">Belongs to the ARTD/PARP family.</text>
</comment>
<dbReference type="InterPro" id="IPR036420">
    <property type="entry name" value="BRCT_dom_sf"/>
</dbReference>
<reference evidence="26" key="1">
    <citation type="submission" date="2021-01" db="UniProtKB">
        <authorList>
            <consortium name="EnsemblMetazoa"/>
        </authorList>
    </citation>
    <scope>IDENTIFICATION</scope>
</reference>
<dbReference type="GO" id="GO:0005730">
    <property type="term" value="C:nucleolus"/>
    <property type="evidence" value="ECO:0007669"/>
    <property type="project" value="TreeGrafter"/>
</dbReference>
<proteinExistence type="inferred from homology"/>
<dbReference type="SUPFAM" id="SSF56399">
    <property type="entry name" value="ADP-ribosylation"/>
    <property type="match status" value="1"/>
</dbReference>
<feature type="domain" description="PARP-type" evidence="21">
    <location>
        <begin position="134"/>
        <end position="223"/>
    </location>
</feature>
<evidence type="ECO:0000256" key="3">
    <source>
        <dbReference type="ARBA" id="ARBA00004123"/>
    </source>
</evidence>
<evidence type="ECO:0000313" key="27">
    <source>
        <dbReference type="Proteomes" id="UP000002358"/>
    </source>
</evidence>
<dbReference type="PROSITE" id="PS50064">
    <property type="entry name" value="ZF_PARP_2"/>
    <property type="match status" value="2"/>
</dbReference>
<dbReference type="FunCoup" id="A0A7M7H1M9">
    <property type="interactions" value="518"/>
</dbReference>
<evidence type="ECO:0000256" key="6">
    <source>
        <dbReference type="ARBA" id="ARBA00022679"/>
    </source>
</evidence>
<dbReference type="FunFam" id="1.20.142.10:FF:000001">
    <property type="entry name" value="Poly [ADP-ribose] polymerase"/>
    <property type="match status" value="1"/>
</dbReference>
<dbReference type="Gene3D" id="3.30.1740.10">
    <property type="entry name" value="Zinc finger, PARP-type"/>
    <property type="match status" value="2"/>
</dbReference>
<sequence length="1005" mass="113654">MTDDLPFRVEYSKTGRAGCKVCKSPIAKESLRIATVVQSPFHDGKMVKWHHANCFFQKQRPKTTGEIAHFDSIRWEDQEAIRKQIGNLFMKEEPESGGSSSVIVSSPTETDAKDENKNLKRAATDITASPYSEFKVEYAKSSRSTCKGCGMAIMIHTTRLSKKDFESKEARRFGGLERWHHLDCFDKLRKEFQFFDVGTNIPGADTLTKEDKEDLEKYLPKIDDEPLAKKPKLEPVDVELEKKLKKQSEEMFDVRDQLSKLGKKILARLLEANGQTVPTGNSEILDALADVMYFGALEPCPKCGGQFEYKSGTGYKCTGNVSEWAACENLTDDPVRREFVVPEDLIVDNQFLSSHKCEVKRRLLKTPIVVPEPNEIKTEDVPDGPKITDKPAVFKNMTFVHFGSRHYKVQMRKAILALGGTCKTNVDENTTALLSSPHAVRCNGPNVQTAKSLNVHVVSEEILEEAKNYTGDPIELIKKHSLVPWGGDISSRISKSIASNSKSASVKPSSGMVKQRVKGGGAVDLDSGLQDYAHVYHRGNGEKFTVTMGITDIQTQKNSFYKMQIYKHDRENSFWLFRSWGRIGTIVGGKKCEKNSLDACIKEFESLYKEKTGNSWSERDSFVKMPNKMHPIDIDHGVDETVEKILESNVESKLNKPVQDLMRLIFDVESMKRAMLEYEIDMDKMPLGKISKKQIQEAYSVLTELLALINNDDNPEQSQLIAASNKFYTLIPHSFGLEGPKIIKTEKEIQAKCEMLDTLLEMEIAQEIMRNKKSESTDKNRLDAQYAKLNTDIEPIDKDSDDFKLIEQYVKNTHAHTHWSYELIVEDVFKVKRSGEESRFKPFEKLHNRKLLWHGSRVTNFGGILSQGLRIAPPEAPINGYMFGKGIYFADMVSKSANYCCTNKIDSTGLLLLCDVALGNTYERYSGDCIQKLPNDKHSTWGRGCSMPDPEKSVKLGNGVEVPCGPSIEVKSEKIPSLLYNEFIVYDVAQVKIEYLVRLNFNYKY</sequence>
<evidence type="ECO:0000313" key="26">
    <source>
        <dbReference type="EnsemblMetazoa" id="XP_008203357"/>
    </source>
</evidence>
<protein>
    <recommendedName>
        <fullName evidence="18 19">Poly [ADP-ribose] polymerase</fullName>
        <ecNumber evidence="4 19">2.4.2.30</ecNumber>
    </recommendedName>
</protein>
<evidence type="ECO:0000256" key="16">
    <source>
        <dbReference type="ARBA" id="ARBA00024347"/>
    </source>
</evidence>
<dbReference type="Gene3D" id="3.90.228.10">
    <property type="match status" value="1"/>
</dbReference>
<evidence type="ECO:0000256" key="1">
    <source>
        <dbReference type="ARBA" id="ARBA00000438"/>
    </source>
</evidence>
<keyword evidence="11" id="KW-0863">Zinc-finger</keyword>
<evidence type="ECO:0000256" key="11">
    <source>
        <dbReference type="ARBA" id="ARBA00022771"/>
    </source>
</evidence>
<dbReference type="PIRSF" id="PIRSF000489">
    <property type="entry name" value="NAD_ADPRT"/>
    <property type="match status" value="1"/>
</dbReference>
<dbReference type="PROSITE" id="PS51059">
    <property type="entry name" value="PARP_CATALYTIC"/>
    <property type="match status" value="1"/>
</dbReference>
<dbReference type="GO" id="GO:0003950">
    <property type="term" value="F:NAD+ poly-ADP-ribosyltransferase activity"/>
    <property type="evidence" value="ECO:0007669"/>
    <property type="project" value="UniProtKB-UniRule"/>
</dbReference>
<dbReference type="InterPro" id="IPR008893">
    <property type="entry name" value="WGR_domain"/>
</dbReference>
<evidence type="ECO:0000256" key="9">
    <source>
        <dbReference type="ARBA" id="ARBA00022737"/>
    </source>
</evidence>
<keyword evidence="7" id="KW-0548">Nucleotidyltransferase</keyword>
<dbReference type="InterPro" id="IPR012317">
    <property type="entry name" value="Poly(ADP-ribose)pol_cat_dom"/>
</dbReference>
<evidence type="ECO:0000256" key="2">
    <source>
        <dbReference type="ARBA" id="ARBA00000459"/>
    </source>
</evidence>
<dbReference type="InterPro" id="IPR001510">
    <property type="entry name" value="Znf_PARP"/>
</dbReference>
<dbReference type="PROSITE" id="PS00347">
    <property type="entry name" value="ZF_PARP_1"/>
    <property type="match status" value="1"/>
</dbReference>
<keyword evidence="27" id="KW-1185">Reference proteome</keyword>
<dbReference type="Proteomes" id="UP000002358">
    <property type="component" value="Chromosome 5"/>
</dbReference>
<dbReference type="InterPro" id="IPR050800">
    <property type="entry name" value="ARTD/PARP"/>
</dbReference>
<evidence type="ECO:0000256" key="12">
    <source>
        <dbReference type="ARBA" id="ARBA00022833"/>
    </source>
</evidence>
<evidence type="ECO:0000259" key="22">
    <source>
        <dbReference type="PROSITE" id="PS50172"/>
    </source>
</evidence>
<dbReference type="PROSITE" id="PS52007">
    <property type="entry name" value="PADR1"/>
    <property type="match status" value="1"/>
</dbReference>
<evidence type="ECO:0000256" key="10">
    <source>
        <dbReference type="ARBA" id="ARBA00022765"/>
    </source>
</evidence>
<dbReference type="InParanoid" id="A0A7M7H1M9"/>
<organism evidence="26 27">
    <name type="scientific">Nasonia vitripennis</name>
    <name type="common">Parasitic wasp</name>
    <dbReference type="NCBI Taxonomy" id="7425"/>
    <lineage>
        <taxon>Eukaryota</taxon>
        <taxon>Metazoa</taxon>
        <taxon>Ecdysozoa</taxon>
        <taxon>Arthropoda</taxon>
        <taxon>Hexapoda</taxon>
        <taxon>Insecta</taxon>
        <taxon>Pterygota</taxon>
        <taxon>Neoptera</taxon>
        <taxon>Endopterygota</taxon>
        <taxon>Hymenoptera</taxon>
        <taxon>Apocrita</taxon>
        <taxon>Proctotrupomorpha</taxon>
        <taxon>Chalcidoidea</taxon>
        <taxon>Pteromalidae</taxon>
        <taxon>Pteromalinae</taxon>
        <taxon>Nasonia</taxon>
    </lineage>
</organism>
<dbReference type="InterPro" id="IPR036957">
    <property type="entry name" value="Znf_PARP_sf"/>
</dbReference>
<evidence type="ECO:0000256" key="15">
    <source>
        <dbReference type="ARBA" id="ARBA00023242"/>
    </source>
</evidence>
<evidence type="ECO:0000256" key="17">
    <source>
        <dbReference type="ARBA" id="ARBA00033987"/>
    </source>
</evidence>
<evidence type="ECO:0000256" key="5">
    <source>
        <dbReference type="ARBA" id="ARBA00022676"/>
    </source>
</evidence>
<dbReference type="InterPro" id="IPR012982">
    <property type="entry name" value="PARP1-like_PADR1_Zn_ribbon"/>
</dbReference>
<comment type="subcellular location">
    <subcellularLocation>
        <location evidence="3 19">Nucleus</location>
    </subcellularLocation>
</comment>
<comment type="catalytic activity">
    <reaction evidence="2 19">
        <text>L-glutamyl-[protein] + NAD(+) = 5-O-(ADP-D-ribosyl)-L-glutamyl-[protein] + nicotinamide</text>
        <dbReference type="Rhea" id="RHEA:58224"/>
        <dbReference type="Rhea" id="RHEA-COMP:10208"/>
        <dbReference type="Rhea" id="RHEA-COMP:15089"/>
        <dbReference type="ChEBI" id="CHEBI:17154"/>
        <dbReference type="ChEBI" id="CHEBI:29973"/>
        <dbReference type="ChEBI" id="CHEBI:57540"/>
        <dbReference type="ChEBI" id="CHEBI:142540"/>
    </reaction>
</comment>
<dbReference type="Gene3D" id="3.90.640.80">
    <property type="match status" value="1"/>
</dbReference>
<comment type="catalytic activity">
    <reaction evidence="17 19">
        <text>NAD(+) + (ADP-D-ribosyl)n-acceptor = nicotinamide + (ADP-D-ribosyl)n+1-acceptor + H(+).</text>
        <dbReference type="EC" id="2.4.2.30"/>
    </reaction>
</comment>
<evidence type="ECO:0000256" key="20">
    <source>
        <dbReference type="SAM" id="MobiDB-lite"/>
    </source>
</evidence>
<evidence type="ECO:0000256" key="7">
    <source>
        <dbReference type="ARBA" id="ARBA00022695"/>
    </source>
</evidence>
<feature type="domain" description="BRCT" evidence="22">
    <location>
        <begin position="389"/>
        <end position="465"/>
    </location>
</feature>
<keyword evidence="15 19" id="KW-0539">Nucleus</keyword>
<name>A0A7M7H1M9_NASVI</name>
<dbReference type="AlphaFoldDB" id="A0A7M7H1M9"/>
<dbReference type="GO" id="GO:0051287">
    <property type="term" value="F:NAD binding"/>
    <property type="evidence" value="ECO:0007669"/>
    <property type="project" value="UniProtKB-UniRule"/>
</dbReference>
<dbReference type="FunFam" id="3.90.228.10:FF:000002">
    <property type="entry name" value="Poly [ADP-ribose] polymerase"/>
    <property type="match status" value="1"/>
</dbReference>
<evidence type="ECO:0000259" key="25">
    <source>
        <dbReference type="PROSITE" id="PS51977"/>
    </source>
</evidence>
<feature type="domain" description="PARP alpha-helical" evidence="24">
    <location>
        <begin position="651"/>
        <end position="770"/>
    </location>
</feature>
<keyword evidence="13 19" id="KW-0520">NAD</keyword>
<evidence type="ECO:0000256" key="8">
    <source>
        <dbReference type="ARBA" id="ARBA00022723"/>
    </source>
</evidence>
<dbReference type="InterPro" id="IPR036930">
    <property type="entry name" value="WGR_dom_sf"/>
</dbReference>